<evidence type="ECO:0000313" key="1">
    <source>
        <dbReference type="EMBL" id="GKV48363.1"/>
    </source>
</evidence>
<dbReference type="Proteomes" id="UP001054252">
    <property type="component" value="Unassembled WGS sequence"/>
</dbReference>
<proteinExistence type="predicted"/>
<sequence length="59" mass="6510">MVMEEKGKGGEMRKKAAEIAERIAAATNDEDEGDDKGSSIQALDDFVSAVVRKRREIRT</sequence>
<dbReference type="AlphaFoldDB" id="A0AAV5MHM5"/>
<name>A0AAV5MHM5_9ROSI</name>
<dbReference type="EMBL" id="BPVZ01000254">
    <property type="protein sequence ID" value="GKV48363.1"/>
    <property type="molecule type" value="Genomic_DNA"/>
</dbReference>
<gene>
    <name evidence="1" type="ORF">SLEP1_g55187</name>
</gene>
<keyword evidence="2" id="KW-1185">Reference proteome</keyword>
<accession>A0AAV5MHM5</accession>
<reference evidence="1 2" key="1">
    <citation type="journal article" date="2021" name="Commun. Biol.">
        <title>The genome of Shorea leprosula (Dipterocarpaceae) highlights the ecological relevance of drought in aseasonal tropical rainforests.</title>
        <authorList>
            <person name="Ng K.K.S."/>
            <person name="Kobayashi M.J."/>
            <person name="Fawcett J.A."/>
            <person name="Hatakeyama M."/>
            <person name="Paape T."/>
            <person name="Ng C.H."/>
            <person name="Ang C.C."/>
            <person name="Tnah L.H."/>
            <person name="Lee C.T."/>
            <person name="Nishiyama T."/>
            <person name="Sese J."/>
            <person name="O'Brien M.J."/>
            <person name="Copetti D."/>
            <person name="Mohd Noor M.I."/>
            <person name="Ong R.C."/>
            <person name="Putra M."/>
            <person name="Sireger I.Z."/>
            <person name="Indrioko S."/>
            <person name="Kosugi Y."/>
            <person name="Izuno A."/>
            <person name="Isagi Y."/>
            <person name="Lee S.L."/>
            <person name="Shimizu K.K."/>
        </authorList>
    </citation>
    <scope>NUCLEOTIDE SEQUENCE [LARGE SCALE GENOMIC DNA]</scope>
    <source>
        <strain evidence="1">214</strain>
    </source>
</reference>
<comment type="caution">
    <text evidence="1">The sequence shown here is derived from an EMBL/GenBank/DDBJ whole genome shotgun (WGS) entry which is preliminary data.</text>
</comment>
<evidence type="ECO:0000313" key="2">
    <source>
        <dbReference type="Proteomes" id="UP001054252"/>
    </source>
</evidence>
<organism evidence="1 2">
    <name type="scientific">Rubroshorea leprosula</name>
    <dbReference type="NCBI Taxonomy" id="152421"/>
    <lineage>
        <taxon>Eukaryota</taxon>
        <taxon>Viridiplantae</taxon>
        <taxon>Streptophyta</taxon>
        <taxon>Embryophyta</taxon>
        <taxon>Tracheophyta</taxon>
        <taxon>Spermatophyta</taxon>
        <taxon>Magnoliopsida</taxon>
        <taxon>eudicotyledons</taxon>
        <taxon>Gunneridae</taxon>
        <taxon>Pentapetalae</taxon>
        <taxon>rosids</taxon>
        <taxon>malvids</taxon>
        <taxon>Malvales</taxon>
        <taxon>Dipterocarpaceae</taxon>
        <taxon>Rubroshorea</taxon>
    </lineage>
</organism>
<protein>
    <submittedName>
        <fullName evidence="1">Uncharacterized protein</fullName>
    </submittedName>
</protein>